<keyword evidence="4 7" id="KW-0418">Kinase</keyword>
<dbReference type="EMBL" id="PXXK01000159">
    <property type="protein sequence ID" value="RFN49799.1"/>
    <property type="molecule type" value="Genomic_DNA"/>
</dbReference>
<dbReference type="AlphaFoldDB" id="A0A395MRQ0"/>
<gene>
    <name evidence="7" type="ORF">FIE12Z_5947</name>
</gene>
<evidence type="ECO:0000256" key="3">
    <source>
        <dbReference type="ARBA" id="ARBA00022741"/>
    </source>
</evidence>
<dbReference type="Proteomes" id="UP000265631">
    <property type="component" value="Unassembled WGS sequence"/>
</dbReference>
<dbReference type="PROSITE" id="PS50011">
    <property type="entry name" value="PROTEIN_KINASE_DOM"/>
    <property type="match status" value="1"/>
</dbReference>
<keyword evidence="8" id="KW-1185">Reference proteome</keyword>
<dbReference type="InterPro" id="IPR011009">
    <property type="entry name" value="Kinase-like_dom_sf"/>
</dbReference>
<organism evidence="7 8">
    <name type="scientific">Fusarium flagelliforme</name>
    <dbReference type="NCBI Taxonomy" id="2675880"/>
    <lineage>
        <taxon>Eukaryota</taxon>
        <taxon>Fungi</taxon>
        <taxon>Dikarya</taxon>
        <taxon>Ascomycota</taxon>
        <taxon>Pezizomycotina</taxon>
        <taxon>Sordariomycetes</taxon>
        <taxon>Hypocreomycetidae</taxon>
        <taxon>Hypocreales</taxon>
        <taxon>Nectriaceae</taxon>
        <taxon>Fusarium</taxon>
        <taxon>Fusarium incarnatum-equiseti species complex</taxon>
    </lineage>
</organism>
<accession>A0A395MRQ0</accession>
<dbReference type="SUPFAM" id="SSF56112">
    <property type="entry name" value="Protein kinase-like (PK-like)"/>
    <property type="match status" value="1"/>
</dbReference>
<name>A0A395MRQ0_9HYPO</name>
<keyword evidence="2" id="KW-0808">Transferase</keyword>
<evidence type="ECO:0000256" key="2">
    <source>
        <dbReference type="ARBA" id="ARBA00022679"/>
    </source>
</evidence>
<dbReference type="PANTHER" id="PTHR45646:SF11">
    <property type="entry name" value="SERINE_THREONINE-PROTEIN KINASE DOA"/>
    <property type="match status" value="1"/>
</dbReference>
<evidence type="ECO:0000256" key="1">
    <source>
        <dbReference type="ARBA" id="ARBA00022527"/>
    </source>
</evidence>
<dbReference type="PANTHER" id="PTHR45646">
    <property type="entry name" value="SERINE/THREONINE-PROTEIN KINASE DOA-RELATED"/>
    <property type="match status" value="1"/>
</dbReference>
<proteinExistence type="predicted"/>
<keyword evidence="5" id="KW-0067">ATP-binding</keyword>
<evidence type="ECO:0000313" key="7">
    <source>
        <dbReference type="EMBL" id="RFN49799.1"/>
    </source>
</evidence>
<feature type="domain" description="Protein kinase" evidence="6">
    <location>
        <begin position="1"/>
        <end position="206"/>
    </location>
</feature>
<keyword evidence="1" id="KW-0723">Serine/threonine-protein kinase</keyword>
<comment type="caution">
    <text evidence="7">The sequence shown here is derived from an EMBL/GenBank/DDBJ whole genome shotgun (WGS) entry which is preliminary data.</text>
</comment>
<dbReference type="Gene3D" id="1.10.510.10">
    <property type="entry name" value="Transferase(Phosphotransferase) domain 1"/>
    <property type="match status" value="1"/>
</dbReference>
<sequence>MFGIGNDSVFAKFEEQELQHPSLRKEVDGRSIYATRELQMPKEWGAPVLCDLGSAVSGNLEHTEDIQPDIYRAPEVIIEAPWTYKVDIWNVGCMIWDLFEGGNLFTGYDPQLRTYRSRAHLAEIIAVLGKPPKSLLQSGFSSHKFFTETGDFLDDIPIPNSTSLKKLETNLEGEDQQIFLAMMDKMLQWDPSKRSSAKDLARDEWIMKNM</sequence>
<dbReference type="STRING" id="2594813.A0A395MRQ0"/>
<evidence type="ECO:0000313" key="8">
    <source>
        <dbReference type="Proteomes" id="UP000265631"/>
    </source>
</evidence>
<protein>
    <submittedName>
        <fullName evidence="7">Serine threonine protein kinase, cmgc group</fullName>
    </submittedName>
</protein>
<dbReference type="GO" id="GO:0005634">
    <property type="term" value="C:nucleus"/>
    <property type="evidence" value="ECO:0007669"/>
    <property type="project" value="TreeGrafter"/>
</dbReference>
<evidence type="ECO:0000259" key="6">
    <source>
        <dbReference type="PROSITE" id="PS50011"/>
    </source>
</evidence>
<dbReference type="InterPro" id="IPR000719">
    <property type="entry name" value="Prot_kinase_dom"/>
</dbReference>
<dbReference type="Pfam" id="PF00069">
    <property type="entry name" value="Pkinase"/>
    <property type="match status" value="1"/>
</dbReference>
<dbReference type="SMART" id="SM00220">
    <property type="entry name" value="S_TKc"/>
    <property type="match status" value="1"/>
</dbReference>
<keyword evidence="3" id="KW-0547">Nucleotide-binding</keyword>
<reference evidence="7 8" key="1">
    <citation type="journal article" date="2018" name="PLoS Pathog.">
        <title>Evolution of structural diversity of trichothecenes, a family of toxins produced by plant pathogenic and entomopathogenic fungi.</title>
        <authorList>
            <person name="Proctor R.H."/>
            <person name="McCormick S.P."/>
            <person name="Kim H.S."/>
            <person name="Cardoza R.E."/>
            <person name="Stanley A.M."/>
            <person name="Lindo L."/>
            <person name="Kelly A."/>
            <person name="Brown D.W."/>
            <person name="Lee T."/>
            <person name="Vaughan M.M."/>
            <person name="Alexander N.J."/>
            <person name="Busman M."/>
            <person name="Gutierrez S."/>
        </authorList>
    </citation>
    <scope>NUCLEOTIDE SEQUENCE [LARGE SCALE GENOMIC DNA]</scope>
    <source>
        <strain evidence="7 8">NRRL 13405</strain>
    </source>
</reference>
<dbReference type="GO" id="GO:0005524">
    <property type="term" value="F:ATP binding"/>
    <property type="evidence" value="ECO:0007669"/>
    <property type="project" value="UniProtKB-KW"/>
</dbReference>
<dbReference type="InterPro" id="IPR051175">
    <property type="entry name" value="CLK_kinases"/>
</dbReference>
<evidence type="ECO:0000256" key="5">
    <source>
        <dbReference type="ARBA" id="ARBA00022840"/>
    </source>
</evidence>
<dbReference type="GO" id="GO:0004674">
    <property type="term" value="F:protein serine/threonine kinase activity"/>
    <property type="evidence" value="ECO:0007669"/>
    <property type="project" value="UniProtKB-KW"/>
</dbReference>
<evidence type="ECO:0000256" key="4">
    <source>
        <dbReference type="ARBA" id="ARBA00022777"/>
    </source>
</evidence>
<dbReference type="GO" id="GO:0043484">
    <property type="term" value="P:regulation of RNA splicing"/>
    <property type="evidence" value="ECO:0007669"/>
    <property type="project" value="TreeGrafter"/>
</dbReference>